<sequence length="147" mass="16888">MAPSGPTPYSHRPQIKHYGTFLDCMRYTLNDESKVDDRCSDIHNSLAQSNVTSSMSVMNDSEEYPLINGPSMQAEDPKSVFYKVRKPDRSRDFSWQNLNSYGNSGLRREKYIRSSKRRWKNPEIFKVSLKCESIGAGNGIKISFSFF</sequence>
<evidence type="ECO:0000313" key="2">
    <source>
        <dbReference type="Proteomes" id="UP000133397"/>
    </source>
</evidence>
<protein>
    <submittedName>
        <fullName evidence="1">SORF4</fullName>
    </submittedName>
</protein>
<dbReference type="Proteomes" id="UP000133397">
    <property type="component" value="Segment"/>
</dbReference>
<evidence type="ECO:0000313" key="1">
    <source>
        <dbReference type="EMBL" id="AEZ51785.1"/>
    </source>
</evidence>
<gene>
    <name evidence="1" type="ORF">MDV093</name>
</gene>
<dbReference type="EMBL" id="JQ314003">
    <property type="protein sequence ID" value="AEZ51785.1"/>
    <property type="molecule type" value="Genomic_DNA"/>
</dbReference>
<name>H6WUL8_9ALPH</name>
<accession>H6WUL8</accession>
<proteinExistence type="predicted"/>
<reference evidence="1 2" key="1">
    <citation type="journal article" date="2012" name="Virus Genes">
        <title>Genome sequence determination and analysis of a Chinese virulent strain, LMS, of Gallid herpesvirus type 2.</title>
        <authorList>
            <person name="Cheng Y."/>
            <person name="Cong F."/>
            <person name="Zhang Y.P."/>
            <person name="Li Z.J."/>
            <person name="Xu N.N."/>
            <person name="Hou G.Y."/>
            <person name="Liu C.J."/>
        </authorList>
    </citation>
    <scope>NUCLEOTIDE SEQUENCE [LARGE SCALE GENOMIC DNA]</scope>
    <source>
        <strain evidence="1">LMS</strain>
    </source>
</reference>
<organism evidence="1 2">
    <name type="scientific">Gallid alphaherpesvirus 2</name>
    <dbReference type="NCBI Taxonomy" id="10390"/>
    <lineage>
        <taxon>Viruses</taxon>
        <taxon>Duplodnaviria</taxon>
        <taxon>Heunggongvirae</taxon>
        <taxon>Peploviricota</taxon>
        <taxon>Herviviricetes</taxon>
        <taxon>Herpesvirales</taxon>
        <taxon>Orthoherpesviridae</taxon>
        <taxon>Alphaherpesvirinae</taxon>
        <taxon>Mardivirus</taxon>
        <taxon>Mardivirus gallidalpha2</taxon>
    </lineage>
</organism>